<dbReference type="OrthoDB" id="5420191at2"/>
<protein>
    <submittedName>
        <fullName evidence="1">Uncharacterized protein</fullName>
    </submittedName>
</protein>
<proteinExistence type="predicted"/>
<dbReference type="EMBL" id="CP039691">
    <property type="protein sequence ID" value="QCI98842.1"/>
    <property type="molecule type" value="Genomic_DNA"/>
</dbReference>
<dbReference type="RefSeq" id="WP_136954369.1">
    <property type="nucleotide sequence ID" value="NZ_CP039691.1"/>
</dbReference>
<evidence type="ECO:0000313" key="3">
    <source>
        <dbReference type="Proteomes" id="UP000298545"/>
    </source>
</evidence>
<reference evidence="1 3" key="1">
    <citation type="submission" date="2019-04" db="EMBL/GenBank/DDBJ databases">
        <title>Complete genome sequence of Agrobacterium larrymoorei CFBP5473.</title>
        <authorList>
            <person name="Haryono M."/>
            <person name="Chou L."/>
            <person name="Lin Y.-C."/>
            <person name="Lai E.-M."/>
            <person name="Kuo C.-H."/>
        </authorList>
    </citation>
    <scope>NUCLEOTIDE SEQUENCE [LARGE SCALE GENOMIC DNA]</scope>
    <source>
        <strain evidence="1 3">CFBP5473</strain>
    </source>
</reference>
<accession>A0A4D7DXE1</accession>
<dbReference type="KEGG" id="alf:CFBP5473_13620"/>
<dbReference type="STRING" id="1367849.GCA_000518585_04533"/>
<sequence length="151" mass="16411">MAQVSSDSVDVRRAFQRHRLASGVTGVPRRSRFVSLFYATECGLKYLLMTAGSLATTGDLKTALTASLGLPKRDIDLHNIEQLCQAAGLLPVDIGTSPLSFTVNGTAFPPYKLHEAARYGVKIADVYVVNVELWLENILDAVETRMATQGI</sequence>
<dbReference type="EMBL" id="CP072167">
    <property type="protein sequence ID" value="QYA08270.1"/>
    <property type="molecule type" value="Genomic_DNA"/>
</dbReference>
<evidence type="ECO:0000313" key="1">
    <source>
        <dbReference type="EMBL" id="QCI98842.1"/>
    </source>
</evidence>
<reference evidence="2 4" key="2">
    <citation type="submission" date="2021-03" db="EMBL/GenBank/DDBJ databases">
        <title>Rapid diversification of plasmids in a genus of pathogenic and nitrogen fixing bacteria.</title>
        <authorList>
            <person name="Weisberg A.J."/>
            <person name="Miller M."/>
            <person name="Ream W."/>
            <person name="Grunwald N.J."/>
            <person name="Chang J.H."/>
        </authorList>
    </citation>
    <scope>NUCLEOTIDE SEQUENCE [LARGE SCALE GENOMIC DNA]</scope>
    <source>
        <strain evidence="2 4">AF3.44</strain>
    </source>
</reference>
<keyword evidence="4" id="KW-1185">Reference proteome</keyword>
<name>A0A4D7DXE1_9HYPH</name>
<evidence type="ECO:0000313" key="2">
    <source>
        <dbReference type="EMBL" id="QYA08270.1"/>
    </source>
</evidence>
<dbReference type="Proteomes" id="UP000298545">
    <property type="component" value="Chromosome circular"/>
</dbReference>
<gene>
    <name evidence="1" type="ORF">CFBP5473_13620</name>
    <name evidence="2" type="ORF">J5285_06115</name>
</gene>
<organism evidence="1 3">
    <name type="scientific">Agrobacterium larrymoorei</name>
    <dbReference type="NCBI Taxonomy" id="160699"/>
    <lineage>
        <taxon>Bacteria</taxon>
        <taxon>Pseudomonadati</taxon>
        <taxon>Pseudomonadota</taxon>
        <taxon>Alphaproteobacteria</taxon>
        <taxon>Hyphomicrobiales</taxon>
        <taxon>Rhizobiaceae</taxon>
        <taxon>Rhizobium/Agrobacterium group</taxon>
        <taxon>Agrobacterium</taxon>
    </lineage>
</organism>
<dbReference type="AlphaFoldDB" id="A0A4D7DXE1"/>
<dbReference type="Proteomes" id="UP000826513">
    <property type="component" value="Chromosome 1"/>
</dbReference>
<evidence type="ECO:0000313" key="4">
    <source>
        <dbReference type="Proteomes" id="UP000826513"/>
    </source>
</evidence>